<dbReference type="InterPro" id="IPR052157">
    <property type="entry name" value="BCAA_transport_permease"/>
</dbReference>
<evidence type="ECO:0000256" key="8">
    <source>
        <dbReference type="ARBA" id="ARBA00037998"/>
    </source>
</evidence>
<keyword evidence="3" id="KW-1003">Cell membrane</keyword>
<dbReference type="CDD" id="cd06582">
    <property type="entry name" value="TM_PBP1_LivH_like"/>
    <property type="match status" value="1"/>
</dbReference>
<accession>A0A4R5BCT0</accession>
<dbReference type="GO" id="GO:0005886">
    <property type="term" value="C:plasma membrane"/>
    <property type="evidence" value="ECO:0007669"/>
    <property type="project" value="UniProtKB-SubCell"/>
</dbReference>
<dbReference type="GO" id="GO:0006865">
    <property type="term" value="P:amino acid transport"/>
    <property type="evidence" value="ECO:0007669"/>
    <property type="project" value="UniProtKB-KW"/>
</dbReference>
<dbReference type="Proteomes" id="UP000295578">
    <property type="component" value="Unassembled WGS sequence"/>
</dbReference>
<organism evidence="10 11">
    <name type="scientific">Actinomadura darangshiensis</name>
    <dbReference type="NCBI Taxonomy" id="705336"/>
    <lineage>
        <taxon>Bacteria</taxon>
        <taxon>Bacillati</taxon>
        <taxon>Actinomycetota</taxon>
        <taxon>Actinomycetes</taxon>
        <taxon>Streptosporangiales</taxon>
        <taxon>Thermomonosporaceae</taxon>
        <taxon>Actinomadura</taxon>
    </lineage>
</organism>
<comment type="subcellular location">
    <subcellularLocation>
        <location evidence="1">Cell membrane</location>
        <topology evidence="1">Multi-pass membrane protein</topology>
    </subcellularLocation>
</comment>
<gene>
    <name evidence="10" type="ORF">E1293_18915</name>
</gene>
<evidence type="ECO:0000256" key="4">
    <source>
        <dbReference type="ARBA" id="ARBA00022692"/>
    </source>
</evidence>
<keyword evidence="6 9" id="KW-1133">Transmembrane helix</keyword>
<evidence type="ECO:0000313" key="10">
    <source>
        <dbReference type="EMBL" id="TDD81342.1"/>
    </source>
</evidence>
<keyword evidence="7 9" id="KW-0472">Membrane</keyword>
<feature type="transmembrane region" description="Helical" evidence="9">
    <location>
        <begin position="264"/>
        <end position="282"/>
    </location>
</feature>
<dbReference type="OrthoDB" id="9807115at2"/>
<dbReference type="GO" id="GO:0022857">
    <property type="term" value="F:transmembrane transporter activity"/>
    <property type="evidence" value="ECO:0007669"/>
    <property type="project" value="InterPro"/>
</dbReference>
<dbReference type="PANTHER" id="PTHR11795:SF445">
    <property type="entry name" value="AMINO ACID ABC TRANSPORTER PERMEASE PROTEIN"/>
    <property type="match status" value="1"/>
</dbReference>
<dbReference type="EMBL" id="SMKY01000079">
    <property type="protein sequence ID" value="TDD81342.1"/>
    <property type="molecule type" value="Genomic_DNA"/>
</dbReference>
<feature type="transmembrane region" description="Helical" evidence="9">
    <location>
        <begin position="186"/>
        <end position="212"/>
    </location>
</feature>
<comment type="similarity">
    <text evidence="8">Belongs to the binding-protein-dependent transport system permease family. LivHM subfamily.</text>
</comment>
<feature type="transmembrane region" description="Helical" evidence="9">
    <location>
        <begin position="224"/>
        <end position="257"/>
    </location>
</feature>
<evidence type="ECO:0000256" key="7">
    <source>
        <dbReference type="ARBA" id="ARBA00023136"/>
    </source>
</evidence>
<feature type="transmembrane region" description="Helical" evidence="9">
    <location>
        <begin position="6"/>
        <end position="26"/>
    </location>
</feature>
<dbReference type="AlphaFoldDB" id="A0A4R5BCT0"/>
<evidence type="ECO:0000256" key="2">
    <source>
        <dbReference type="ARBA" id="ARBA00022448"/>
    </source>
</evidence>
<evidence type="ECO:0000256" key="6">
    <source>
        <dbReference type="ARBA" id="ARBA00022989"/>
    </source>
</evidence>
<evidence type="ECO:0000313" key="11">
    <source>
        <dbReference type="Proteomes" id="UP000295578"/>
    </source>
</evidence>
<comment type="caution">
    <text evidence="10">The sequence shown here is derived from an EMBL/GenBank/DDBJ whole genome shotgun (WGS) entry which is preliminary data.</text>
</comment>
<evidence type="ECO:0000256" key="5">
    <source>
        <dbReference type="ARBA" id="ARBA00022970"/>
    </source>
</evidence>
<dbReference type="RefSeq" id="WP_132198749.1">
    <property type="nucleotide sequence ID" value="NZ_SMKY01000079.1"/>
</dbReference>
<proteinExistence type="inferred from homology"/>
<keyword evidence="5" id="KW-0029">Amino-acid transport</keyword>
<dbReference type="Pfam" id="PF02653">
    <property type="entry name" value="BPD_transp_2"/>
    <property type="match status" value="1"/>
</dbReference>
<name>A0A4R5BCT0_9ACTN</name>
<reference evidence="10 11" key="1">
    <citation type="submission" date="2019-03" db="EMBL/GenBank/DDBJ databases">
        <title>Draft genome sequences of novel Actinobacteria.</title>
        <authorList>
            <person name="Sahin N."/>
            <person name="Ay H."/>
            <person name="Saygin H."/>
        </authorList>
    </citation>
    <scope>NUCLEOTIDE SEQUENCE [LARGE SCALE GENOMIC DNA]</scope>
    <source>
        <strain evidence="10 11">DSM 45941</strain>
    </source>
</reference>
<keyword evidence="2" id="KW-0813">Transport</keyword>
<keyword evidence="4 9" id="KW-0812">Transmembrane</keyword>
<feature type="transmembrane region" description="Helical" evidence="9">
    <location>
        <begin position="132"/>
        <end position="157"/>
    </location>
</feature>
<dbReference type="PANTHER" id="PTHR11795">
    <property type="entry name" value="BRANCHED-CHAIN AMINO ACID TRANSPORT SYSTEM PERMEASE PROTEIN LIVH"/>
    <property type="match status" value="1"/>
</dbReference>
<feature type="transmembrane region" description="Helical" evidence="9">
    <location>
        <begin position="92"/>
        <end position="112"/>
    </location>
</feature>
<evidence type="ECO:0000256" key="3">
    <source>
        <dbReference type="ARBA" id="ARBA00022475"/>
    </source>
</evidence>
<feature type="transmembrane region" description="Helical" evidence="9">
    <location>
        <begin position="59"/>
        <end position="80"/>
    </location>
</feature>
<dbReference type="InterPro" id="IPR001851">
    <property type="entry name" value="ABC_transp_permease"/>
</dbReference>
<evidence type="ECO:0000256" key="1">
    <source>
        <dbReference type="ARBA" id="ARBA00004651"/>
    </source>
</evidence>
<evidence type="ECO:0000256" key="9">
    <source>
        <dbReference type="SAM" id="Phobius"/>
    </source>
</evidence>
<keyword evidence="11" id="KW-1185">Reference proteome</keyword>
<protein>
    <submittedName>
        <fullName evidence="10">Branched-chain amino acid ABC transporter permease</fullName>
    </submittedName>
</protein>
<sequence>MLAQQLFNGLLLGATFCLVALGFNLVVGAMDRLNFALGETAMVSAVLGALIMTETPVPFPVAFAAATAIGGGVAVAVYYLSFRFVSADFPTASILSSLGCGLVLTAVVTKAFGSHQRSVPDVLSGVRLDLGVLTVSGAQLVILLLATLLTAGLYLFLERTPWGTAIRAVSDDATMAGLLGVPVQRVILLTFALSGVLAGAAGLLTGLAYHSISPFDGFTTTLTALMIIVLGGLGSVTGGVVAALVIGLIQTLTVAYLSATLRDLIVFILVGIVLLVRPQGLFGRNAGVLERV</sequence>